<keyword evidence="5 11" id="KW-0863">Zinc-finger</keyword>
<keyword evidence="4" id="KW-0677">Repeat</keyword>
<dbReference type="Proteomes" id="UP001347796">
    <property type="component" value="Unassembled WGS sequence"/>
</dbReference>
<evidence type="ECO:0000259" key="13">
    <source>
        <dbReference type="PROSITE" id="PS50157"/>
    </source>
</evidence>
<evidence type="ECO:0000256" key="2">
    <source>
        <dbReference type="ARBA" id="ARBA00006991"/>
    </source>
</evidence>
<feature type="compositionally biased region" description="Basic and acidic residues" evidence="12">
    <location>
        <begin position="1"/>
        <end position="14"/>
    </location>
</feature>
<feature type="domain" description="C2H2-type" evidence="13">
    <location>
        <begin position="90"/>
        <end position="118"/>
    </location>
</feature>
<dbReference type="FunFam" id="3.30.160.60:FF:000624">
    <property type="entry name" value="zinc finger protein 697"/>
    <property type="match status" value="2"/>
</dbReference>
<dbReference type="SMART" id="SM00355">
    <property type="entry name" value="ZnF_C2H2"/>
    <property type="match status" value="11"/>
</dbReference>
<organism evidence="14 15">
    <name type="scientific">Patella caerulea</name>
    <name type="common">Rayed Mediterranean limpet</name>
    <dbReference type="NCBI Taxonomy" id="87958"/>
    <lineage>
        <taxon>Eukaryota</taxon>
        <taxon>Metazoa</taxon>
        <taxon>Spiralia</taxon>
        <taxon>Lophotrochozoa</taxon>
        <taxon>Mollusca</taxon>
        <taxon>Gastropoda</taxon>
        <taxon>Patellogastropoda</taxon>
        <taxon>Patelloidea</taxon>
        <taxon>Patellidae</taxon>
        <taxon>Patella</taxon>
    </lineage>
</organism>
<dbReference type="InterPro" id="IPR036236">
    <property type="entry name" value="Znf_C2H2_sf"/>
</dbReference>
<feature type="domain" description="C2H2-type" evidence="13">
    <location>
        <begin position="370"/>
        <end position="396"/>
    </location>
</feature>
<dbReference type="GO" id="GO:0000981">
    <property type="term" value="F:DNA-binding transcription factor activity, RNA polymerase II-specific"/>
    <property type="evidence" value="ECO:0007669"/>
    <property type="project" value="TreeGrafter"/>
</dbReference>
<dbReference type="SUPFAM" id="SSF57667">
    <property type="entry name" value="beta-beta-alpha zinc fingers"/>
    <property type="match status" value="6"/>
</dbReference>
<keyword evidence="6" id="KW-0862">Zinc</keyword>
<dbReference type="Pfam" id="PF00096">
    <property type="entry name" value="zf-C2H2"/>
    <property type="match status" value="3"/>
</dbReference>
<evidence type="ECO:0000256" key="6">
    <source>
        <dbReference type="ARBA" id="ARBA00022833"/>
    </source>
</evidence>
<comment type="subcellular location">
    <subcellularLocation>
        <location evidence="1">Nucleus</location>
    </subcellularLocation>
</comment>
<dbReference type="FunFam" id="3.30.160.60:FF:000110">
    <property type="entry name" value="Zinc finger protein-like"/>
    <property type="match status" value="1"/>
</dbReference>
<reference evidence="14 15" key="1">
    <citation type="submission" date="2024-01" db="EMBL/GenBank/DDBJ databases">
        <title>The genome of the rayed Mediterranean limpet Patella caerulea (Linnaeus, 1758).</title>
        <authorList>
            <person name="Anh-Thu Weber A."/>
            <person name="Halstead-Nussloch G."/>
        </authorList>
    </citation>
    <scope>NUCLEOTIDE SEQUENCE [LARGE SCALE GENOMIC DNA]</scope>
    <source>
        <strain evidence="14">AATW-2023a</strain>
        <tissue evidence="14">Whole specimen</tissue>
    </source>
</reference>
<feature type="domain" description="C2H2-type" evidence="13">
    <location>
        <begin position="397"/>
        <end position="424"/>
    </location>
</feature>
<evidence type="ECO:0000256" key="7">
    <source>
        <dbReference type="ARBA" id="ARBA00023015"/>
    </source>
</evidence>
<dbReference type="FunFam" id="3.30.160.60:FF:000100">
    <property type="entry name" value="Zinc finger 45-like"/>
    <property type="match status" value="1"/>
</dbReference>
<sequence>MKVEEQHPIIKTEPIEMPISENGNHVEQEEMETTQTSTSSSKNGNKLPVNGDVPEVLNDSIKEEKTEDTNGQENQPKKKLGPAKKDEETFICFECGDQFTYIEDLEEHLLVLHRDQKIFKCITCKAKFSDQSVLHAHLSNCSGKFLYLCFHCGEDFMYISQYEKHIEIHSGENLFSEKMKISDPPFFTLCFQCGMEFTNAEEYTVHLDVHKYKKKTHHCDFCLQSFFSGEEYEKHLNSCFQPPISSNGATTGIECQDCGDIFEDLPKYKEHQKLHEAANLFLCKCGIKFSTNLALKNHVQMKDDEVNHEEIKPFVCQYCDKAFSHPGHYKRHIQSHNLKKKFPCDECGKEFDKQCYLQVHVRLHTGDRPFVCDCGKSFIAKKRLNRHKKIHLRDSLIKCAQCGKGFTEVSRLKCHMKTHSGLRPFTCSICSHSFTRSNHLKRHMTIHEREAKKLEASLAMAKLVMPE</sequence>
<protein>
    <recommendedName>
        <fullName evidence="13">C2H2-type domain-containing protein</fullName>
    </recommendedName>
</protein>
<proteinExistence type="inferred from homology"/>
<dbReference type="InterPro" id="IPR013087">
    <property type="entry name" value="Znf_C2H2_type"/>
</dbReference>
<feature type="domain" description="C2H2-type" evidence="13">
    <location>
        <begin position="253"/>
        <end position="280"/>
    </location>
</feature>
<feature type="domain" description="C2H2-type" evidence="13">
    <location>
        <begin position="314"/>
        <end position="341"/>
    </location>
</feature>
<evidence type="ECO:0000313" key="15">
    <source>
        <dbReference type="Proteomes" id="UP001347796"/>
    </source>
</evidence>
<keyword evidence="9" id="KW-0804">Transcription</keyword>
<accession>A0AAN8JA36</accession>
<evidence type="ECO:0000256" key="3">
    <source>
        <dbReference type="ARBA" id="ARBA00022723"/>
    </source>
</evidence>
<evidence type="ECO:0000256" key="11">
    <source>
        <dbReference type="PROSITE-ProRule" id="PRU00042"/>
    </source>
</evidence>
<evidence type="ECO:0000313" key="14">
    <source>
        <dbReference type="EMBL" id="KAK6173422.1"/>
    </source>
</evidence>
<dbReference type="PANTHER" id="PTHR23235:SF142">
    <property type="entry name" value="ZINC FINGER PROTEIN 384"/>
    <property type="match status" value="1"/>
</dbReference>
<dbReference type="FunFam" id="3.30.160.60:FF:001370">
    <property type="entry name" value="Zinc finger protein"/>
    <property type="match status" value="1"/>
</dbReference>
<feature type="domain" description="C2H2-type" evidence="13">
    <location>
        <begin position="425"/>
        <end position="452"/>
    </location>
</feature>
<keyword evidence="7" id="KW-0805">Transcription regulation</keyword>
<feature type="region of interest" description="Disordered" evidence="12">
    <location>
        <begin position="1"/>
        <end position="82"/>
    </location>
</feature>
<feature type="domain" description="C2H2-type" evidence="13">
    <location>
        <begin position="342"/>
        <end position="369"/>
    </location>
</feature>
<keyword evidence="3" id="KW-0479">Metal-binding</keyword>
<keyword evidence="8" id="KW-0238">DNA-binding</keyword>
<dbReference type="PROSITE" id="PS00028">
    <property type="entry name" value="ZINC_FINGER_C2H2_1"/>
    <property type="match status" value="8"/>
</dbReference>
<evidence type="ECO:0000256" key="5">
    <source>
        <dbReference type="ARBA" id="ARBA00022771"/>
    </source>
</evidence>
<comment type="similarity">
    <text evidence="2">Belongs to the krueppel C2H2-type zinc-finger protein family.</text>
</comment>
<evidence type="ECO:0000256" key="8">
    <source>
        <dbReference type="ARBA" id="ARBA00023125"/>
    </source>
</evidence>
<evidence type="ECO:0000256" key="4">
    <source>
        <dbReference type="ARBA" id="ARBA00022737"/>
    </source>
</evidence>
<dbReference type="GO" id="GO:0008270">
    <property type="term" value="F:zinc ion binding"/>
    <property type="evidence" value="ECO:0007669"/>
    <property type="project" value="UniProtKB-KW"/>
</dbReference>
<dbReference type="GO" id="GO:0005634">
    <property type="term" value="C:nucleus"/>
    <property type="evidence" value="ECO:0007669"/>
    <property type="project" value="UniProtKB-SubCell"/>
</dbReference>
<evidence type="ECO:0000256" key="1">
    <source>
        <dbReference type="ARBA" id="ARBA00004123"/>
    </source>
</evidence>
<dbReference type="PANTHER" id="PTHR23235">
    <property type="entry name" value="KRUEPPEL-LIKE TRANSCRIPTION FACTOR"/>
    <property type="match status" value="1"/>
</dbReference>
<name>A0AAN8JA36_PATCE</name>
<dbReference type="EMBL" id="JAZGQO010000011">
    <property type="protein sequence ID" value="KAK6173422.1"/>
    <property type="molecule type" value="Genomic_DNA"/>
</dbReference>
<keyword evidence="10" id="KW-0539">Nucleus</keyword>
<dbReference type="GO" id="GO:0000978">
    <property type="term" value="F:RNA polymerase II cis-regulatory region sequence-specific DNA binding"/>
    <property type="evidence" value="ECO:0007669"/>
    <property type="project" value="TreeGrafter"/>
</dbReference>
<feature type="domain" description="C2H2-type" evidence="13">
    <location>
        <begin position="188"/>
        <end position="215"/>
    </location>
</feature>
<evidence type="ECO:0000256" key="9">
    <source>
        <dbReference type="ARBA" id="ARBA00023163"/>
    </source>
</evidence>
<comment type="caution">
    <text evidence="14">The sequence shown here is derived from an EMBL/GenBank/DDBJ whole genome shotgun (WGS) entry which is preliminary data.</text>
</comment>
<dbReference type="PROSITE" id="PS50157">
    <property type="entry name" value="ZINC_FINGER_C2H2_2"/>
    <property type="match status" value="9"/>
</dbReference>
<dbReference type="AlphaFoldDB" id="A0AAN8JA36"/>
<feature type="domain" description="C2H2-type" evidence="13">
    <location>
        <begin position="147"/>
        <end position="174"/>
    </location>
</feature>
<keyword evidence="15" id="KW-1185">Reference proteome</keyword>
<evidence type="ECO:0000256" key="10">
    <source>
        <dbReference type="ARBA" id="ARBA00023242"/>
    </source>
</evidence>
<gene>
    <name evidence="14" type="ORF">SNE40_016875</name>
</gene>
<dbReference type="Gene3D" id="3.30.160.60">
    <property type="entry name" value="Classic Zinc Finger"/>
    <property type="match status" value="8"/>
</dbReference>
<evidence type="ECO:0000256" key="12">
    <source>
        <dbReference type="SAM" id="MobiDB-lite"/>
    </source>
</evidence>